<keyword evidence="2" id="KW-1185">Reference proteome</keyword>
<protein>
    <submittedName>
        <fullName evidence="1">Uncharacterized protein</fullName>
    </submittedName>
</protein>
<gene>
    <name evidence="1" type="ORF">Dxin01_04201</name>
</gene>
<evidence type="ECO:0000313" key="2">
    <source>
        <dbReference type="Proteomes" id="UP001458946"/>
    </source>
</evidence>
<organism evidence="1 2">
    <name type="scientific">Deinococcus xinjiangensis</name>
    <dbReference type="NCBI Taxonomy" id="457454"/>
    <lineage>
        <taxon>Bacteria</taxon>
        <taxon>Thermotogati</taxon>
        <taxon>Deinococcota</taxon>
        <taxon>Deinococci</taxon>
        <taxon>Deinococcales</taxon>
        <taxon>Deinococcaceae</taxon>
        <taxon>Deinococcus</taxon>
    </lineage>
</organism>
<reference evidence="1 2" key="1">
    <citation type="submission" date="2024-02" db="EMBL/GenBank/DDBJ databases">
        <title>Deinococcus xinjiangensis NBRC 107630.</title>
        <authorList>
            <person name="Ichikawa N."/>
            <person name="Katano-Makiyama Y."/>
            <person name="Hidaka K."/>
        </authorList>
    </citation>
    <scope>NUCLEOTIDE SEQUENCE [LARGE SCALE GENOMIC DNA]</scope>
    <source>
        <strain evidence="1 2">NBRC 107630</strain>
    </source>
</reference>
<comment type="caution">
    <text evidence="1">The sequence shown here is derived from an EMBL/GenBank/DDBJ whole genome shotgun (WGS) entry which is preliminary data.</text>
</comment>
<dbReference type="Proteomes" id="UP001458946">
    <property type="component" value="Unassembled WGS sequence"/>
</dbReference>
<sequence length="170" mass="18756">MNYPLLTFQQTRQLPSLQTVMVSGRVRCAGCNVYLEQGDISLRLIGQPFSGLLLPGQQLDVWGEYVPGKQPLLIVHDARRAGDTSRQPQVTPPLRVGMDVLWPMVKVIYHANEQIALTPDGQAVVLYGEELDQRHYAVEVKIIHLNPPVAVILGAVPLTPLFWSAQGALA</sequence>
<accession>A0ABP9VI42</accession>
<name>A0ABP9VI42_9DEIO</name>
<dbReference type="EMBL" id="BAABRN010000123">
    <property type="protein sequence ID" value="GAA5504431.1"/>
    <property type="molecule type" value="Genomic_DNA"/>
</dbReference>
<evidence type="ECO:0000313" key="1">
    <source>
        <dbReference type="EMBL" id="GAA5504431.1"/>
    </source>
</evidence>
<proteinExistence type="predicted"/>